<comment type="caution">
    <text evidence="2">The sequence shown here is derived from an EMBL/GenBank/DDBJ whole genome shotgun (WGS) entry which is preliminary data.</text>
</comment>
<evidence type="ECO:0000313" key="3">
    <source>
        <dbReference type="Proteomes" id="UP001465976"/>
    </source>
</evidence>
<dbReference type="EMBL" id="JBAHYK010000957">
    <property type="protein sequence ID" value="KAL0570311.1"/>
    <property type="molecule type" value="Genomic_DNA"/>
</dbReference>
<reference evidence="2 3" key="1">
    <citation type="submission" date="2024-02" db="EMBL/GenBank/DDBJ databases">
        <title>A draft genome for the cacao thread blight pathogen Marasmius crinis-equi.</title>
        <authorList>
            <person name="Cohen S.P."/>
            <person name="Baruah I.K."/>
            <person name="Amoako-Attah I."/>
            <person name="Bukari Y."/>
            <person name="Meinhardt L.W."/>
            <person name="Bailey B.A."/>
        </authorList>
    </citation>
    <scope>NUCLEOTIDE SEQUENCE [LARGE SCALE GENOMIC DNA]</scope>
    <source>
        <strain evidence="2 3">GH-76</strain>
    </source>
</reference>
<dbReference type="InterPro" id="IPR052738">
    <property type="entry name" value="ABC-Tungstate_binding"/>
</dbReference>
<gene>
    <name evidence="2" type="ORF">V5O48_011649</name>
</gene>
<dbReference type="PANTHER" id="PTHR37945">
    <property type="entry name" value="EXTRACELLULAR TUNGSTATE BINDING PROTEIN"/>
    <property type="match status" value="1"/>
</dbReference>
<name>A0ABR3F537_9AGAR</name>
<accession>A0ABR3F537</accession>
<dbReference type="InterPro" id="IPR024370">
    <property type="entry name" value="PBP_domain"/>
</dbReference>
<dbReference type="SUPFAM" id="SSF53850">
    <property type="entry name" value="Periplasmic binding protein-like II"/>
    <property type="match status" value="1"/>
</dbReference>
<dbReference type="Pfam" id="PF12849">
    <property type="entry name" value="PBP_like_2"/>
    <property type="match status" value="1"/>
</dbReference>
<keyword evidence="3" id="KW-1185">Reference proteome</keyword>
<dbReference type="Proteomes" id="UP001465976">
    <property type="component" value="Unassembled WGS sequence"/>
</dbReference>
<dbReference type="PANTHER" id="PTHR37945:SF1">
    <property type="entry name" value="EXTRACELLULAR TUNGSTATE BINDING PROTEIN"/>
    <property type="match status" value="1"/>
</dbReference>
<organism evidence="2 3">
    <name type="scientific">Marasmius crinis-equi</name>
    <dbReference type="NCBI Taxonomy" id="585013"/>
    <lineage>
        <taxon>Eukaryota</taxon>
        <taxon>Fungi</taxon>
        <taxon>Dikarya</taxon>
        <taxon>Basidiomycota</taxon>
        <taxon>Agaricomycotina</taxon>
        <taxon>Agaricomycetes</taxon>
        <taxon>Agaricomycetidae</taxon>
        <taxon>Agaricales</taxon>
        <taxon>Marasmiineae</taxon>
        <taxon>Marasmiaceae</taxon>
        <taxon>Marasmius</taxon>
    </lineage>
</organism>
<proteinExistence type="predicted"/>
<sequence>MEFKAEFTLQQLLVFSPAHLSAVYNGGYQDATETLLRVSNGGAGQSGLVEAFANAFIKYSVEKGSKPFSVAWILGDTTQSLGYIAVKQADVALTYNAAAENQSIASGASVKKELVFLDHFYVVGPHSNPAQLAKNDTADQAFNKFVNAGNADVAKPPSDRPATRFLSRFDKSATNIKESELFIRIGQVPWAYTYSTWYHQYPRFPLQALDAAASLSEYTLTDRGTWLSSPASVTDKLAIYKGAENFMTSTTGSNDDATILLNPCTAVLSAQPGNKEVAESFMSWLISADGGQQVVRDFKKNGEVLYTPVSS</sequence>
<evidence type="ECO:0000259" key="1">
    <source>
        <dbReference type="Pfam" id="PF12849"/>
    </source>
</evidence>
<dbReference type="Gene3D" id="3.40.190.10">
    <property type="entry name" value="Periplasmic binding protein-like II"/>
    <property type="match status" value="2"/>
</dbReference>
<feature type="domain" description="PBP" evidence="1">
    <location>
        <begin position="34"/>
        <end position="288"/>
    </location>
</feature>
<protein>
    <recommendedName>
        <fullName evidence="1">PBP domain-containing protein</fullName>
    </recommendedName>
</protein>
<evidence type="ECO:0000313" key="2">
    <source>
        <dbReference type="EMBL" id="KAL0570311.1"/>
    </source>
</evidence>